<dbReference type="Gene3D" id="3.40.50.1820">
    <property type="entry name" value="alpha/beta hydrolase"/>
    <property type="match status" value="1"/>
</dbReference>
<proteinExistence type="predicted"/>
<dbReference type="PANTHER" id="PTHR48081">
    <property type="entry name" value="AB HYDROLASE SUPERFAMILY PROTEIN C4A8.06C"/>
    <property type="match status" value="1"/>
</dbReference>
<sequence>MKKSLSYYLTLFVIRLKGVKKTFSKDPIDYLKLRKEDIHFPGSRFFRAHPDSSTFTVQKTMVTELCSGKNSAKLILFVHGGAFVYGPVKHHWDTVKQIAGKTGYTVWMCDYPKAPEHKISEIARNIDAVYSKALEKFRSDDILCVGDSAGATLLITLVQQLVKKNKELPAKLLLISPVIDAALKNPEIALIDKKDPILSKKGVLSAKLMCAENQNLSDPLLSPIEGSVEMFPETILFLAENDITYPDQQLFAKKLQKANIRYKVVFGKDMPHIWPLLPVMKEAKQALKSMIALIKQ</sequence>
<evidence type="ECO:0000313" key="3">
    <source>
        <dbReference type="EMBL" id="GEM51539.1"/>
    </source>
</evidence>
<dbReference type="Proteomes" id="UP000321245">
    <property type="component" value="Unassembled WGS sequence"/>
</dbReference>
<gene>
    <name evidence="3" type="ORF">EB1_13290</name>
</gene>
<comment type="caution">
    <text evidence="3">The sequence shown here is derived from an EMBL/GenBank/DDBJ whole genome shotgun (WGS) entry which is preliminary data.</text>
</comment>
<dbReference type="GeneID" id="84650417"/>
<keyword evidence="4" id="KW-1185">Reference proteome</keyword>
<dbReference type="InterPro" id="IPR050300">
    <property type="entry name" value="GDXG_lipolytic_enzyme"/>
</dbReference>
<dbReference type="GO" id="GO:0016787">
    <property type="term" value="F:hydrolase activity"/>
    <property type="evidence" value="ECO:0007669"/>
    <property type="project" value="UniProtKB-KW"/>
</dbReference>
<dbReference type="OrthoDB" id="9815425at2"/>
<reference evidence="3 4" key="1">
    <citation type="submission" date="2019-07" db="EMBL/GenBank/DDBJ databases">
        <title>Whole genome shotgun sequence of Empedobacter brevis NBRC 14943.</title>
        <authorList>
            <person name="Hosoyama A."/>
            <person name="Uohara A."/>
            <person name="Ohji S."/>
            <person name="Ichikawa N."/>
        </authorList>
    </citation>
    <scope>NUCLEOTIDE SEQUENCE [LARGE SCALE GENOMIC DNA]</scope>
    <source>
        <strain evidence="3 4">NBRC 14943</strain>
    </source>
</reference>
<name>A0A511NFD3_9FLAO</name>
<dbReference type="STRING" id="1218108.GCA_000382425_02275"/>
<dbReference type="RefSeq" id="WP_019975753.1">
    <property type="nucleotide sequence ID" value="NZ_BJXC01000007.1"/>
</dbReference>
<accession>A0A511NFD3</accession>
<evidence type="ECO:0000313" key="4">
    <source>
        <dbReference type="Proteomes" id="UP000321245"/>
    </source>
</evidence>
<dbReference type="Pfam" id="PF07859">
    <property type="entry name" value="Abhydrolase_3"/>
    <property type="match status" value="1"/>
</dbReference>
<dbReference type="InterPro" id="IPR029058">
    <property type="entry name" value="AB_hydrolase_fold"/>
</dbReference>
<dbReference type="AlphaFoldDB" id="A0A511NFD3"/>
<evidence type="ECO:0000259" key="2">
    <source>
        <dbReference type="Pfam" id="PF07859"/>
    </source>
</evidence>
<evidence type="ECO:0000256" key="1">
    <source>
        <dbReference type="ARBA" id="ARBA00022801"/>
    </source>
</evidence>
<protein>
    <submittedName>
        <fullName evidence="3">Esterase</fullName>
    </submittedName>
</protein>
<dbReference type="PANTHER" id="PTHR48081:SF8">
    <property type="entry name" value="ALPHA_BETA HYDROLASE FOLD-3 DOMAIN-CONTAINING PROTEIN-RELATED"/>
    <property type="match status" value="1"/>
</dbReference>
<feature type="domain" description="Alpha/beta hydrolase fold-3" evidence="2">
    <location>
        <begin position="75"/>
        <end position="274"/>
    </location>
</feature>
<keyword evidence="1" id="KW-0378">Hydrolase</keyword>
<dbReference type="EMBL" id="BJXC01000007">
    <property type="protein sequence ID" value="GEM51539.1"/>
    <property type="molecule type" value="Genomic_DNA"/>
</dbReference>
<dbReference type="SUPFAM" id="SSF53474">
    <property type="entry name" value="alpha/beta-Hydrolases"/>
    <property type="match status" value="1"/>
</dbReference>
<organism evidence="3 4">
    <name type="scientific">Empedobacter brevis NBRC 14943 = ATCC 43319</name>
    <dbReference type="NCBI Taxonomy" id="1218108"/>
    <lineage>
        <taxon>Bacteria</taxon>
        <taxon>Pseudomonadati</taxon>
        <taxon>Bacteroidota</taxon>
        <taxon>Flavobacteriia</taxon>
        <taxon>Flavobacteriales</taxon>
        <taxon>Weeksellaceae</taxon>
        <taxon>Empedobacter</taxon>
    </lineage>
</organism>
<dbReference type="InterPro" id="IPR013094">
    <property type="entry name" value="AB_hydrolase_3"/>
</dbReference>